<evidence type="ECO:0000313" key="1">
    <source>
        <dbReference type="EMBL" id="VFJ69897.1"/>
    </source>
</evidence>
<protein>
    <submittedName>
        <fullName evidence="1">Uncharacterized protein</fullName>
    </submittedName>
</protein>
<dbReference type="EMBL" id="CAADFE010000020">
    <property type="protein sequence ID" value="VFJ69897.1"/>
    <property type="molecule type" value="Genomic_DNA"/>
</dbReference>
<sequence length="63" mass="7388">MPMATFPNLEKPDKIKWLYIVRDILGSYGGGIEFHSIPEQGAEFIIRLPIYKEEIQKEQDEHQ</sequence>
<dbReference type="SUPFAM" id="SSF55874">
    <property type="entry name" value="ATPase domain of HSP90 chaperone/DNA topoisomerase II/histidine kinase"/>
    <property type="match status" value="1"/>
</dbReference>
<name>A0A450TPK5_9GAMM</name>
<organism evidence="1">
    <name type="scientific">Candidatus Kentrum sp. FW</name>
    <dbReference type="NCBI Taxonomy" id="2126338"/>
    <lineage>
        <taxon>Bacteria</taxon>
        <taxon>Pseudomonadati</taxon>
        <taxon>Pseudomonadota</taxon>
        <taxon>Gammaproteobacteria</taxon>
        <taxon>Candidatus Kentrum</taxon>
    </lineage>
</organism>
<dbReference type="InterPro" id="IPR036890">
    <property type="entry name" value="HATPase_C_sf"/>
</dbReference>
<dbReference type="Gene3D" id="3.30.565.10">
    <property type="entry name" value="Histidine kinase-like ATPase, C-terminal domain"/>
    <property type="match status" value="1"/>
</dbReference>
<proteinExistence type="predicted"/>
<reference evidence="1" key="1">
    <citation type="submission" date="2019-02" db="EMBL/GenBank/DDBJ databases">
        <authorList>
            <person name="Gruber-Vodicka R. H."/>
            <person name="Seah K. B. B."/>
        </authorList>
    </citation>
    <scope>NUCLEOTIDE SEQUENCE</scope>
    <source>
        <strain evidence="1">BECK_BZ131</strain>
    </source>
</reference>
<dbReference type="AlphaFoldDB" id="A0A450TPK5"/>
<accession>A0A450TPK5</accession>
<gene>
    <name evidence="1" type="ORF">BECKFW1821C_GA0114237_102030</name>
</gene>